<comment type="caution">
    <text evidence="2">The sequence shown here is derived from an EMBL/GenBank/DDBJ whole genome shotgun (WGS) entry which is preliminary data.</text>
</comment>
<dbReference type="Proteomes" id="UP000287651">
    <property type="component" value="Unassembled WGS sequence"/>
</dbReference>
<reference evidence="2 3" key="1">
    <citation type="journal article" date="2014" name="Agronomy (Basel)">
        <title>A Draft Genome Sequence for Ensete ventricosum, the Drought-Tolerant Tree Against Hunger.</title>
        <authorList>
            <person name="Harrison J."/>
            <person name="Moore K.A."/>
            <person name="Paszkiewicz K."/>
            <person name="Jones T."/>
            <person name="Grant M."/>
            <person name="Ambacheew D."/>
            <person name="Muzemil S."/>
            <person name="Studholme D.J."/>
        </authorList>
    </citation>
    <scope>NUCLEOTIDE SEQUENCE [LARGE SCALE GENOMIC DNA]</scope>
</reference>
<dbReference type="EMBL" id="AMZH03000123">
    <property type="protein sequence ID" value="RRT85401.1"/>
    <property type="molecule type" value="Genomic_DNA"/>
</dbReference>
<proteinExistence type="predicted"/>
<evidence type="ECO:0000313" key="2">
    <source>
        <dbReference type="EMBL" id="RRT85401.1"/>
    </source>
</evidence>
<feature type="compositionally biased region" description="Polar residues" evidence="1">
    <location>
        <begin position="140"/>
        <end position="155"/>
    </location>
</feature>
<name>A0A427BA90_ENSVE</name>
<evidence type="ECO:0000313" key="3">
    <source>
        <dbReference type="Proteomes" id="UP000287651"/>
    </source>
</evidence>
<organism evidence="2 3">
    <name type="scientific">Ensete ventricosum</name>
    <name type="common">Abyssinian banana</name>
    <name type="synonym">Musa ensete</name>
    <dbReference type="NCBI Taxonomy" id="4639"/>
    <lineage>
        <taxon>Eukaryota</taxon>
        <taxon>Viridiplantae</taxon>
        <taxon>Streptophyta</taxon>
        <taxon>Embryophyta</taxon>
        <taxon>Tracheophyta</taxon>
        <taxon>Spermatophyta</taxon>
        <taxon>Magnoliopsida</taxon>
        <taxon>Liliopsida</taxon>
        <taxon>Zingiberales</taxon>
        <taxon>Musaceae</taxon>
        <taxon>Ensete</taxon>
    </lineage>
</organism>
<sequence length="155" mass="18106">MDHPDVNFQQEIEELKSGGGLEQVAAVEQRALFDKDLNDVRVDLSDTQRQLKEQWASRRKVDDDLLKAMKELETQRIELPKKTIEDYKESIGFRWGLQRMGQVSYEYGYRVALARFQARYPDSEVEDDPFTIRPEDDSVQMETQQPFDDSVSPES</sequence>
<dbReference type="AlphaFoldDB" id="A0A427BA90"/>
<evidence type="ECO:0000256" key="1">
    <source>
        <dbReference type="SAM" id="MobiDB-lite"/>
    </source>
</evidence>
<feature type="region of interest" description="Disordered" evidence="1">
    <location>
        <begin position="122"/>
        <end position="155"/>
    </location>
</feature>
<accession>A0A427BA90</accession>
<gene>
    <name evidence="2" type="ORF">B296_00001775</name>
</gene>
<protein>
    <submittedName>
        <fullName evidence="2">Uncharacterized protein</fullName>
    </submittedName>
</protein>